<dbReference type="EMBL" id="JAGGKI010000001">
    <property type="protein sequence ID" value="MBP1891213.1"/>
    <property type="molecule type" value="Genomic_DNA"/>
</dbReference>
<protein>
    <submittedName>
        <fullName evidence="2">Uncharacterized protein</fullName>
    </submittedName>
</protein>
<keyword evidence="3" id="KW-1185">Reference proteome</keyword>
<accession>A0ABS4F4R3</accession>
<evidence type="ECO:0000313" key="3">
    <source>
        <dbReference type="Proteomes" id="UP000706926"/>
    </source>
</evidence>
<comment type="caution">
    <text evidence="2">The sequence shown here is derived from an EMBL/GenBank/DDBJ whole genome shotgun (WGS) entry which is preliminary data.</text>
</comment>
<organism evidence="2 3">
    <name type="scientific">Paenibacillus lactis</name>
    <dbReference type="NCBI Taxonomy" id="228574"/>
    <lineage>
        <taxon>Bacteria</taxon>
        <taxon>Bacillati</taxon>
        <taxon>Bacillota</taxon>
        <taxon>Bacilli</taxon>
        <taxon>Bacillales</taxon>
        <taxon>Paenibacillaceae</taxon>
        <taxon>Paenibacillus</taxon>
    </lineage>
</organism>
<gene>
    <name evidence="2" type="ORF">J2Z18_000282</name>
</gene>
<reference evidence="2 3" key="1">
    <citation type="submission" date="2021-03" db="EMBL/GenBank/DDBJ databases">
        <title>Genomic Encyclopedia of Type Strains, Phase IV (KMG-IV): sequencing the most valuable type-strain genomes for metagenomic binning, comparative biology and taxonomic classification.</title>
        <authorList>
            <person name="Goeker M."/>
        </authorList>
    </citation>
    <scope>NUCLEOTIDE SEQUENCE [LARGE SCALE GENOMIC DNA]</scope>
    <source>
        <strain evidence="2 3">DSM 15596</strain>
    </source>
</reference>
<evidence type="ECO:0000256" key="1">
    <source>
        <dbReference type="SAM" id="MobiDB-lite"/>
    </source>
</evidence>
<name>A0ABS4F4R3_9BACL</name>
<feature type="region of interest" description="Disordered" evidence="1">
    <location>
        <begin position="1"/>
        <end position="20"/>
    </location>
</feature>
<evidence type="ECO:0000313" key="2">
    <source>
        <dbReference type="EMBL" id="MBP1891213.1"/>
    </source>
</evidence>
<dbReference type="Proteomes" id="UP000706926">
    <property type="component" value="Unassembled WGS sequence"/>
</dbReference>
<proteinExistence type="predicted"/>
<sequence length="55" mass="6038">MERGVGRAVGKQGFIPKGGGHGLKQLAARVGWCDRRSSMYNRGIRRSGWQGTGHR</sequence>